<gene>
    <name evidence="5" type="primary">UL7</name>
</gene>
<keyword evidence="4" id="KW-1035">Host cytoplasm</keyword>
<evidence type="ECO:0000256" key="1">
    <source>
        <dbReference type="ARBA" id="ARBA00022580"/>
    </source>
</evidence>
<dbReference type="KEGG" id="vg:80540442"/>
<keyword evidence="6" id="KW-1185">Reference proteome</keyword>
<dbReference type="RefSeq" id="YP_010801727.1">
    <property type="nucleotide sequence ID" value="NC_076968.1"/>
</dbReference>
<dbReference type="InterPro" id="IPR002600">
    <property type="entry name" value="Herpes_UL7"/>
</dbReference>
<dbReference type="HAMAP" id="MF_04038">
    <property type="entry name" value="HSV_CEP1"/>
    <property type="match status" value="1"/>
</dbReference>
<dbReference type="Proteomes" id="UP001148675">
    <property type="component" value="Segment"/>
</dbReference>
<evidence type="ECO:0000313" key="6">
    <source>
        <dbReference type="Proteomes" id="UP001148675"/>
    </source>
</evidence>
<accession>A0A7L7YUN7</accession>
<evidence type="ECO:0000256" key="3">
    <source>
        <dbReference type="ARBA" id="ARBA00022844"/>
    </source>
</evidence>
<evidence type="ECO:0000256" key="4">
    <source>
        <dbReference type="ARBA" id="ARBA00023200"/>
    </source>
</evidence>
<keyword evidence="2" id="KW-1040">Host Golgi apparatus</keyword>
<organism evidence="5 6">
    <name type="scientific">Macropodid alphaherpesvirus 4</name>
    <dbReference type="NCBI Taxonomy" id="2762721"/>
    <lineage>
        <taxon>Viruses</taxon>
        <taxon>Duplodnaviria</taxon>
        <taxon>Heunggongvirae</taxon>
        <taxon>Peploviricota</taxon>
        <taxon>Herviviricetes</taxon>
        <taxon>Herpesvirales</taxon>
        <taxon>Orthoherpesviridae</taxon>
        <taxon>Alphaherpesvirinae</taxon>
        <taxon>Simplexvirus</taxon>
        <taxon>Simplexvirus macropodidalpha4</taxon>
    </lineage>
</organism>
<evidence type="ECO:0000256" key="2">
    <source>
        <dbReference type="ARBA" id="ARBA00022812"/>
    </source>
</evidence>
<dbReference type="Pfam" id="PF01677">
    <property type="entry name" value="Herpes_UL7"/>
    <property type="match status" value="1"/>
</dbReference>
<dbReference type="GeneID" id="80540442"/>
<evidence type="ECO:0000313" key="5">
    <source>
        <dbReference type="EMBL" id="QOD40166.1"/>
    </source>
</evidence>
<keyword evidence="3" id="KW-0946">Virion</keyword>
<name>A0A7L7YUN7_9ALPH</name>
<sequence length="295" mass="33371">MDPRPPDDDESAITVLKQALDGTRCLADVATQISEQTLVRLACEIHQITAHDPRFSASNIINVNITPCLGLMLTLGGGVEGVTVSSKEYLQQCRKQPAYKGMAFAVMTANEDRVYALSVPPILLQHRFCLFYPSKLLEFELAMMLMYLENCPTSHATSSAFVKISAWLGVIERRTTPADRVRTLLLRSCRWILNTLMHMVGINPFDKNRVLPHWVMAKLLLVKNPPSIITDLFLPHSAKAFKLPTANLRTECVVSTADGVLGPLWRNEDVKHSLMYWWLHTKEPQTMENLFYKVY</sequence>
<protein>
    <submittedName>
        <fullName evidence="5">Tegument protein</fullName>
    </submittedName>
</protein>
<dbReference type="EMBL" id="MT900474">
    <property type="protein sequence ID" value="QOD40166.1"/>
    <property type="molecule type" value="Genomic_DNA"/>
</dbReference>
<keyword evidence="1" id="KW-0920">Virion tegument</keyword>
<proteinExistence type="inferred from homology"/>
<reference evidence="5" key="1">
    <citation type="submission" date="2020-08" db="EMBL/GenBank/DDBJ databases">
        <title>Genome sequences of two marsupial simplex viruses; Macropodid alphaherpesvirus 2 and 4.</title>
        <authorList>
            <person name="Vaz P.K."/>
            <person name="Mahony T."/>
            <person name="Hartley C.A."/>
            <person name="Motha J."/>
            <person name="Devlin J.M."/>
        </authorList>
    </citation>
    <scope>NUCLEOTIDE SEQUENCE</scope>
    <source>
        <strain evidence="5">V3116/09</strain>
    </source>
</reference>
<dbReference type="GO" id="GO:0044423">
    <property type="term" value="C:virion component"/>
    <property type="evidence" value="ECO:0007669"/>
    <property type="project" value="UniProtKB-KW"/>
</dbReference>